<feature type="compositionally biased region" description="Low complexity" evidence="1">
    <location>
        <begin position="538"/>
        <end position="555"/>
    </location>
</feature>
<reference evidence="4" key="1">
    <citation type="submission" date="2011-02" db="EMBL/GenBank/DDBJ databases">
        <title>The complete genome of Planctomyces brasiliensis DSM 5305.</title>
        <authorList>
            <person name="Lucas S."/>
            <person name="Copeland A."/>
            <person name="Lapidus A."/>
            <person name="Bruce D."/>
            <person name="Goodwin L."/>
            <person name="Pitluck S."/>
            <person name="Kyrpides N."/>
            <person name="Mavromatis K."/>
            <person name="Pagani I."/>
            <person name="Ivanova N."/>
            <person name="Ovchinnikova G."/>
            <person name="Lu M."/>
            <person name="Detter J.C."/>
            <person name="Han C."/>
            <person name="Land M."/>
            <person name="Hauser L."/>
            <person name="Markowitz V."/>
            <person name="Cheng J.-F."/>
            <person name="Hugenholtz P."/>
            <person name="Woyke T."/>
            <person name="Wu D."/>
            <person name="Tindall B."/>
            <person name="Pomrenke H.G."/>
            <person name="Brambilla E."/>
            <person name="Klenk H.-P."/>
            <person name="Eisen J.A."/>
        </authorList>
    </citation>
    <scope>NUCLEOTIDE SEQUENCE [LARGE SCALE GENOMIC DNA]</scope>
    <source>
        <strain evidence="4">ATCC 49424 / DSM 5305 / JCM 21570 / NBRC 103401 / IFAM 1448</strain>
    </source>
</reference>
<feature type="region of interest" description="Disordered" evidence="1">
    <location>
        <begin position="95"/>
        <end position="187"/>
    </location>
</feature>
<accession>F0SLE2</accession>
<feature type="domain" description="DUF11" evidence="2">
    <location>
        <begin position="1073"/>
        <end position="1160"/>
    </location>
</feature>
<dbReference type="Gene3D" id="2.60.40.10">
    <property type="entry name" value="Immunoglobulins"/>
    <property type="match status" value="2"/>
</dbReference>
<dbReference type="KEGG" id="pbs:Plabr_4476"/>
<feature type="compositionally biased region" description="Pro residues" evidence="1">
    <location>
        <begin position="556"/>
        <end position="565"/>
    </location>
</feature>
<dbReference type="eggNOG" id="COG1361">
    <property type="taxonomic scope" value="Bacteria"/>
</dbReference>
<dbReference type="STRING" id="756272.Plabr_4476"/>
<proteinExistence type="predicted"/>
<feature type="compositionally biased region" description="Basic and acidic residues" evidence="1">
    <location>
        <begin position="360"/>
        <end position="373"/>
    </location>
</feature>
<dbReference type="PANTHER" id="PTHR34819:SF3">
    <property type="entry name" value="CELL SURFACE PROTEIN"/>
    <property type="match status" value="1"/>
</dbReference>
<sequence length="1179" mass="124063">MFRAGQPHFVCPVADKRNFRAPGVVKKTGFAKNTIFDTNSRSEVVGRIPAFLLLLTSAITREGNPMQGAALKLTALAASLAVGFVVLVQTQQSLTDRQPEGTGAFEEAPEFSEDSSSLGEPQFSPVDGHAHREMASHETAPEQEQYEPGVIPMVDLNAASEMPDSSGGDPFAAAGNASSAPPSQQEPVAAFRRNNGEAPAAAPSQPAEHDPFAMFAKQAADQFAGQVAEKAQPVAEAASNAFNKVDNALANAEVELNNGVNQAAATVETKTNEIQQVAHEAAGAMPRHLEAIPEGAVPALRAAMDEIEAKSGVSFPGLDGAMEQTTPGKTKEMRLELAQRFPSDDEVDPFAVTPAKQKTKPAETSKSEEKTAEQPKMPAFGGFPAAEPINESTSAKPVPAEPAKIPGGFPKAEPAPLNPADSRPVGFPQFAPQTEPEAEPAADAPEGDKAPVAETEMPAERDSAGAPPAFFGEFSGEEKTGGEDDPYRLIPEFNAKTDSAAPARQPAPFQFNAEPEAPAMTEQPAAEEAAPEQPIPEQPVVEQPAEPTEPVESPEPVAPSVPATPNPFADFPAPPQDNGPAGDSEKMPAGPAEPNGFPALGAPSVAAPESNDSAMPAAEPVPAADTPSVAPSFEAFSTNESAPLSVPMAEEPAEMPAQPRPAPGGFPGLPETEMSQELTPEAEPAPLADTETKPEPAPTDEMKPSENLDDEELLGSAYVDGQEIESVQQPKVELYKSAPENAVLGEPLIYSIEVVNTGDVAVREVRVEDKFPAGTKLTGTIPRAELADKTLLWKFEELKPEERKKILVRVVPIEPGTIGSISTVSYKSVVAAQTIVTAPRLELNLSTSQQEVAIGESVEVTFSVANTGKGAAHNVILRNLIPTGLEHPAGGDLEYEIGTLNGGERKEVTLAMLAKESGEFTNEATLKSKGGVSAAGEVSVRVIPAVMSLTQNGPTRRFVGHAADYEATVKNNSQRTLTQLTVSQVVPAGMEFRSASSGGTFDPVRRIVTWRMPALPSGETMTLQTKLVPRQIGVQELKLESRESGGSFAELALPVKVEGMASLAVRVPDERGPVSKGERVSLKFKVVNRGSAAAENMVVNCRVPAQLKYLSADGASQPQVTPNGVQFAAIPSLEANQEMVFNLVFTAESAGDARVEFEVTAGGLSAPLKHQEQVIVYGD</sequence>
<evidence type="ECO:0000313" key="3">
    <source>
        <dbReference type="EMBL" id="ADY62048.1"/>
    </source>
</evidence>
<dbReference type="InterPro" id="IPR047589">
    <property type="entry name" value="DUF11_rpt"/>
</dbReference>
<gene>
    <name evidence="3" type="ordered locus">Plabr_4476</name>
</gene>
<dbReference type="InterPro" id="IPR013783">
    <property type="entry name" value="Ig-like_fold"/>
</dbReference>
<feature type="compositionally biased region" description="Low complexity" evidence="1">
    <location>
        <begin position="428"/>
        <end position="444"/>
    </location>
</feature>
<dbReference type="NCBIfam" id="TIGR01451">
    <property type="entry name" value="B_ant_repeat"/>
    <property type="match status" value="2"/>
</dbReference>
<dbReference type="InterPro" id="IPR051172">
    <property type="entry name" value="Chlamydia_OmcB"/>
</dbReference>
<protein>
    <submittedName>
        <fullName evidence="3">Conserved repeat domain protein</fullName>
    </submittedName>
</protein>
<feature type="region of interest" description="Disordered" evidence="1">
    <location>
        <begin position="340"/>
        <end position="710"/>
    </location>
</feature>
<dbReference type="eggNOG" id="COG1470">
    <property type="taxonomic scope" value="Bacteria"/>
</dbReference>
<dbReference type="OrthoDB" id="282600at2"/>
<feature type="domain" description="DUF11" evidence="2">
    <location>
        <begin position="955"/>
        <end position="1025"/>
    </location>
</feature>
<feature type="compositionally biased region" description="Low complexity" evidence="1">
    <location>
        <begin position="170"/>
        <end position="183"/>
    </location>
</feature>
<dbReference type="PANTHER" id="PTHR34819">
    <property type="entry name" value="LARGE CYSTEINE-RICH PERIPLASMIC PROTEIN OMCB"/>
    <property type="match status" value="1"/>
</dbReference>
<evidence type="ECO:0000259" key="2">
    <source>
        <dbReference type="Pfam" id="PF01345"/>
    </source>
</evidence>
<dbReference type="Pfam" id="PF01345">
    <property type="entry name" value="DUF11"/>
    <property type="match status" value="3"/>
</dbReference>
<feature type="compositionally biased region" description="Basic and acidic residues" evidence="1">
    <location>
        <begin position="476"/>
        <end position="487"/>
    </location>
</feature>
<evidence type="ECO:0000256" key="1">
    <source>
        <dbReference type="SAM" id="MobiDB-lite"/>
    </source>
</evidence>
<feature type="compositionally biased region" description="Low complexity" evidence="1">
    <location>
        <begin position="500"/>
        <end position="532"/>
    </location>
</feature>
<dbReference type="AlphaFoldDB" id="F0SLE2"/>
<organism evidence="3 4">
    <name type="scientific">Rubinisphaera brasiliensis (strain ATCC 49424 / DSM 5305 / JCM 21570 / IAM 15109 / NBRC 103401 / IFAM 1448)</name>
    <name type="common">Planctomyces brasiliensis</name>
    <dbReference type="NCBI Taxonomy" id="756272"/>
    <lineage>
        <taxon>Bacteria</taxon>
        <taxon>Pseudomonadati</taxon>
        <taxon>Planctomycetota</taxon>
        <taxon>Planctomycetia</taxon>
        <taxon>Planctomycetales</taxon>
        <taxon>Planctomycetaceae</taxon>
        <taxon>Rubinisphaera</taxon>
    </lineage>
</organism>
<dbReference type="EMBL" id="CP002546">
    <property type="protein sequence ID" value="ADY62048.1"/>
    <property type="molecule type" value="Genomic_DNA"/>
</dbReference>
<dbReference type="HOGENOM" id="CLU_273188_0_0_0"/>
<feature type="compositionally biased region" description="Basic and acidic residues" evidence="1">
    <location>
        <begin position="128"/>
        <end position="140"/>
    </location>
</feature>
<dbReference type="InterPro" id="IPR001434">
    <property type="entry name" value="OmcB-like_DUF11"/>
</dbReference>
<feature type="compositionally biased region" description="Basic and acidic residues" evidence="1">
    <location>
        <begin position="690"/>
        <end position="706"/>
    </location>
</feature>
<dbReference type="Proteomes" id="UP000006860">
    <property type="component" value="Chromosome"/>
</dbReference>
<evidence type="ECO:0000313" key="4">
    <source>
        <dbReference type="Proteomes" id="UP000006860"/>
    </source>
</evidence>
<dbReference type="eggNOG" id="COG5180">
    <property type="taxonomic scope" value="Bacteria"/>
</dbReference>
<feature type="domain" description="DUF11" evidence="2">
    <location>
        <begin position="842"/>
        <end position="928"/>
    </location>
</feature>
<name>F0SLE2_RUBBR</name>
<keyword evidence="4" id="KW-1185">Reference proteome</keyword>